<evidence type="ECO:0000256" key="5">
    <source>
        <dbReference type="ARBA" id="ARBA00022448"/>
    </source>
</evidence>
<comment type="catalytic activity">
    <reaction evidence="14">
        <text>a 1,2-diacyl-sn-glycero-3-phospho-(1D-myo-inositol)(in) = a 1,2-diacyl-sn-glycero-3-phospho-(1D-myo-inositol)(out)</text>
        <dbReference type="Rhea" id="RHEA:38691"/>
        <dbReference type="ChEBI" id="CHEBI:57880"/>
    </reaction>
    <physiologicalReaction direction="left-to-right" evidence="14">
        <dbReference type="Rhea" id="RHEA:38692"/>
    </physiologicalReaction>
</comment>
<dbReference type="GO" id="GO:0005789">
    <property type="term" value="C:endoplasmic reticulum membrane"/>
    <property type="evidence" value="ECO:0007669"/>
    <property type="project" value="UniProtKB-SubCell"/>
</dbReference>
<dbReference type="Gene3D" id="3.40.525.10">
    <property type="entry name" value="CRAL-TRIO lipid binding domain"/>
    <property type="match status" value="1"/>
</dbReference>
<dbReference type="OrthoDB" id="75724at2759"/>
<evidence type="ECO:0000256" key="1">
    <source>
        <dbReference type="ARBA" id="ARBA00001970"/>
    </source>
</evidence>
<keyword evidence="8" id="KW-0479">Metal-binding</keyword>
<sequence length="293" mass="32705">MTEPGTLESNLAQDSEKNAAEEPQSPLTKQFTEPEWAALKEFRSSLPETLSQAFPDRTNASTTPIKLWGVTIDPKNPTNDARVSVILMKFLRARNLNPTVAADMFISTLRWRESFDIEAALKEEFPKDIFGPLAHTFGVDNGKRPVVYNLYGANPDIKAVFSDVQRFIRWRVALQERSVALLDFTEVDQMIQIHDYQGVGLTSRDANSKAAAGEATNIFQNHYPELLYKKFFVNVPTLLNWIFWAFKPLMPAATLAKMSVVGSGTRALSGALLPYIDATELPERYGGQAKGGF</sequence>
<keyword evidence="7" id="KW-0349">Heme</keyword>
<dbReference type="SMART" id="SM00516">
    <property type="entry name" value="SEC14"/>
    <property type="match status" value="1"/>
</dbReference>
<comment type="subcellular location">
    <subcellularLocation>
        <location evidence="16">Cytoplasm</location>
    </subcellularLocation>
    <subcellularLocation>
        <location evidence="2 16">Endoplasmic reticulum membrane</location>
        <topology evidence="2 16">Peripheral membrane protein</topology>
    </subcellularLocation>
    <subcellularLocation>
        <location evidence="16">Microsome membrane</location>
        <topology evidence="16">Peripheral membrane protein</topology>
    </subcellularLocation>
</comment>
<comment type="function">
    <text evidence="15">Non-classical phosphatidylinositol (PtdIns) transfer protein (PITP), which exhibits PtdIns-binding/transfer activity in the absence of detectable PtdCho-binding/transfer activity. Regulates PtdIns(4,5)P2 homeostasis at the plasma membrane. Heme-binding protein that may play a role in organic oxidant-induced stress responses.</text>
</comment>
<dbReference type="STRING" id="230819.A0A5C3L1W0"/>
<evidence type="ECO:0000256" key="15">
    <source>
        <dbReference type="ARBA" id="ARBA00024180"/>
    </source>
</evidence>
<keyword evidence="10 16" id="KW-0492">Microsome</keyword>
<keyword evidence="9 16" id="KW-0256">Endoplasmic reticulum</keyword>
<dbReference type="Pfam" id="PF00650">
    <property type="entry name" value="CRAL_TRIO"/>
    <property type="match status" value="1"/>
</dbReference>
<evidence type="ECO:0000313" key="19">
    <source>
        <dbReference type="EMBL" id="TFK26196.1"/>
    </source>
</evidence>
<evidence type="ECO:0000256" key="3">
    <source>
        <dbReference type="ARBA" id="ARBA00006667"/>
    </source>
</evidence>
<feature type="domain" description="CRAL-TRIO" evidence="18">
    <location>
        <begin position="117"/>
        <end position="293"/>
    </location>
</feature>
<dbReference type="SUPFAM" id="SSF52087">
    <property type="entry name" value="CRAL/TRIO domain"/>
    <property type="match status" value="1"/>
</dbReference>
<proteinExistence type="inferred from homology"/>
<dbReference type="EMBL" id="ML210177">
    <property type="protein sequence ID" value="TFK26196.1"/>
    <property type="molecule type" value="Genomic_DNA"/>
</dbReference>
<name>A0A5C3L1W0_COPMA</name>
<evidence type="ECO:0000256" key="16">
    <source>
        <dbReference type="RuleBase" id="RU367059"/>
    </source>
</evidence>
<evidence type="ECO:0000256" key="14">
    <source>
        <dbReference type="ARBA" id="ARBA00024146"/>
    </source>
</evidence>
<dbReference type="InterPro" id="IPR011074">
    <property type="entry name" value="CRAL/TRIO_N_dom"/>
</dbReference>
<evidence type="ECO:0000256" key="7">
    <source>
        <dbReference type="ARBA" id="ARBA00022617"/>
    </source>
</evidence>
<dbReference type="GO" id="GO:0008526">
    <property type="term" value="F:phosphatidylinositol transfer activity"/>
    <property type="evidence" value="ECO:0007669"/>
    <property type="project" value="UniProtKB-UniRule"/>
</dbReference>
<comment type="similarity">
    <text evidence="3 16">Belongs to the SFH5 family.</text>
</comment>
<dbReference type="InterPro" id="IPR001251">
    <property type="entry name" value="CRAL-TRIO_dom"/>
</dbReference>
<dbReference type="CDD" id="cd00170">
    <property type="entry name" value="SEC14"/>
    <property type="match status" value="1"/>
</dbReference>
<dbReference type="Proteomes" id="UP000307440">
    <property type="component" value="Unassembled WGS sequence"/>
</dbReference>
<dbReference type="PANTHER" id="PTHR47669">
    <property type="entry name" value="PHOSPHATIDYLINOSITOL TRANSFER PROTEIN SFH5"/>
    <property type="match status" value="1"/>
</dbReference>
<dbReference type="PROSITE" id="PS50191">
    <property type="entry name" value="CRAL_TRIO"/>
    <property type="match status" value="1"/>
</dbReference>
<evidence type="ECO:0000256" key="17">
    <source>
        <dbReference type="SAM" id="MobiDB-lite"/>
    </source>
</evidence>
<evidence type="ECO:0000256" key="8">
    <source>
        <dbReference type="ARBA" id="ARBA00022723"/>
    </source>
</evidence>
<keyword evidence="6 16" id="KW-0963">Cytoplasm</keyword>
<accession>A0A5C3L1W0</accession>
<keyword evidence="20" id="KW-1185">Reference proteome</keyword>
<evidence type="ECO:0000256" key="2">
    <source>
        <dbReference type="ARBA" id="ARBA00004406"/>
    </source>
</evidence>
<evidence type="ECO:0000313" key="20">
    <source>
        <dbReference type="Proteomes" id="UP000307440"/>
    </source>
</evidence>
<reference evidence="19 20" key="1">
    <citation type="journal article" date="2019" name="Nat. Ecol. Evol.">
        <title>Megaphylogeny resolves global patterns of mushroom evolution.</title>
        <authorList>
            <person name="Varga T."/>
            <person name="Krizsan K."/>
            <person name="Foldi C."/>
            <person name="Dima B."/>
            <person name="Sanchez-Garcia M."/>
            <person name="Sanchez-Ramirez S."/>
            <person name="Szollosi G.J."/>
            <person name="Szarkandi J.G."/>
            <person name="Papp V."/>
            <person name="Albert L."/>
            <person name="Andreopoulos W."/>
            <person name="Angelini C."/>
            <person name="Antonin V."/>
            <person name="Barry K.W."/>
            <person name="Bougher N.L."/>
            <person name="Buchanan P."/>
            <person name="Buyck B."/>
            <person name="Bense V."/>
            <person name="Catcheside P."/>
            <person name="Chovatia M."/>
            <person name="Cooper J."/>
            <person name="Damon W."/>
            <person name="Desjardin D."/>
            <person name="Finy P."/>
            <person name="Geml J."/>
            <person name="Haridas S."/>
            <person name="Hughes K."/>
            <person name="Justo A."/>
            <person name="Karasinski D."/>
            <person name="Kautmanova I."/>
            <person name="Kiss B."/>
            <person name="Kocsube S."/>
            <person name="Kotiranta H."/>
            <person name="LaButti K.M."/>
            <person name="Lechner B.E."/>
            <person name="Liimatainen K."/>
            <person name="Lipzen A."/>
            <person name="Lukacs Z."/>
            <person name="Mihaltcheva S."/>
            <person name="Morgado L.N."/>
            <person name="Niskanen T."/>
            <person name="Noordeloos M.E."/>
            <person name="Ohm R.A."/>
            <person name="Ortiz-Santana B."/>
            <person name="Ovrebo C."/>
            <person name="Racz N."/>
            <person name="Riley R."/>
            <person name="Savchenko A."/>
            <person name="Shiryaev A."/>
            <person name="Soop K."/>
            <person name="Spirin V."/>
            <person name="Szebenyi C."/>
            <person name="Tomsovsky M."/>
            <person name="Tulloss R.E."/>
            <person name="Uehling J."/>
            <person name="Grigoriev I.V."/>
            <person name="Vagvolgyi C."/>
            <person name="Papp T."/>
            <person name="Martin F.M."/>
            <person name="Miettinen O."/>
            <person name="Hibbett D.S."/>
            <person name="Nagy L.G."/>
        </authorList>
    </citation>
    <scope>NUCLEOTIDE SEQUENCE [LARGE SCALE GENOMIC DNA]</scope>
    <source>
        <strain evidence="19 20">CBS 121175</strain>
    </source>
</reference>
<keyword evidence="12 16" id="KW-0445">Lipid transport</keyword>
<dbReference type="SUPFAM" id="SSF46938">
    <property type="entry name" value="CRAL/TRIO N-terminal domain"/>
    <property type="match status" value="1"/>
</dbReference>
<dbReference type="GO" id="GO:0043001">
    <property type="term" value="P:Golgi to plasma membrane protein transport"/>
    <property type="evidence" value="ECO:0007669"/>
    <property type="project" value="TreeGrafter"/>
</dbReference>
<protein>
    <recommendedName>
        <fullName evidence="4 16">Phosphatidylinositol transfer protein SFH5</fullName>
        <shortName evidence="16">PITP SFH5</shortName>
    </recommendedName>
</protein>
<dbReference type="GO" id="GO:0005829">
    <property type="term" value="C:cytosol"/>
    <property type="evidence" value="ECO:0007669"/>
    <property type="project" value="TreeGrafter"/>
</dbReference>
<evidence type="ECO:0000256" key="9">
    <source>
        <dbReference type="ARBA" id="ARBA00022824"/>
    </source>
</evidence>
<dbReference type="GO" id="GO:0032541">
    <property type="term" value="C:cortical endoplasmic reticulum"/>
    <property type="evidence" value="ECO:0007669"/>
    <property type="project" value="TreeGrafter"/>
</dbReference>
<evidence type="ECO:0000259" key="18">
    <source>
        <dbReference type="PROSITE" id="PS50191"/>
    </source>
</evidence>
<dbReference type="AlphaFoldDB" id="A0A5C3L1W0"/>
<dbReference type="InterPro" id="IPR036273">
    <property type="entry name" value="CRAL/TRIO_N_dom_sf"/>
</dbReference>
<comment type="cofactor">
    <cofactor evidence="1">
        <name>heme b</name>
        <dbReference type="ChEBI" id="CHEBI:60344"/>
    </cofactor>
</comment>
<keyword evidence="5 16" id="KW-0813">Transport</keyword>
<dbReference type="GO" id="GO:0005886">
    <property type="term" value="C:plasma membrane"/>
    <property type="evidence" value="ECO:0007669"/>
    <property type="project" value="TreeGrafter"/>
</dbReference>
<keyword evidence="13 16" id="KW-0472">Membrane</keyword>
<dbReference type="InterPro" id="IPR036865">
    <property type="entry name" value="CRAL-TRIO_dom_sf"/>
</dbReference>
<dbReference type="GO" id="GO:0046872">
    <property type="term" value="F:metal ion binding"/>
    <property type="evidence" value="ECO:0007669"/>
    <property type="project" value="UniProtKB-KW"/>
</dbReference>
<dbReference type="PANTHER" id="PTHR47669:SF1">
    <property type="entry name" value="PHOSPHATIDYLINOSITOL TRANSFER PROTEIN SFH5"/>
    <property type="match status" value="1"/>
</dbReference>
<dbReference type="InterPro" id="IPR042938">
    <property type="entry name" value="Sfh5"/>
</dbReference>
<evidence type="ECO:0000256" key="4">
    <source>
        <dbReference type="ARBA" id="ARBA00018320"/>
    </source>
</evidence>
<organism evidence="19 20">
    <name type="scientific">Coprinopsis marcescibilis</name>
    <name type="common">Agaric fungus</name>
    <name type="synonym">Psathyrella marcescibilis</name>
    <dbReference type="NCBI Taxonomy" id="230819"/>
    <lineage>
        <taxon>Eukaryota</taxon>
        <taxon>Fungi</taxon>
        <taxon>Dikarya</taxon>
        <taxon>Basidiomycota</taxon>
        <taxon>Agaricomycotina</taxon>
        <taxon>Agaricomycetes</taxon>
        <taxon>Agaricomycetidae</taxon>
        <taxon>Agaricales</taxon>
        <taxon>Agaricineae</taxon>
        <taxon>Psathyrellaceae</taxon>
        <taxon>Coprinopsis</taxon>
    </lineage>
</organism>
<gene>
    <name evidence="19" type="ORF">FA15DRAFT_588935</name>
</gene>
<keyword evidence="11" id="KW-0408">Iron</keyword>
<evidence type="ECO:0000256" key="10">
    <source>
        <dbReference type="ARBA" id="ARBA00022848"/>
    </source>
</evidence>
<dbReference type="GO" id="GO:0017157">
    <property type="term" value="P:regulation of exocytosis"/>
    <property type="evidence" value="ECO:0007669"/>
    <property type="project" value="TreeGrafter"/>
</dbReference>
<evidence type="ECO:0000256" key="6">
    <source>
        <dbReference type="ARBA" id="ARBA00022490"/>
    </source>
</evidence>
<dbReference type="Pfam" id="PF03765">
    <property type="entry name" value="CRAL_TRIO_N"/>
    <property type="match status" value="1"/>
</dbReference>
<evidence type="ECO:0000256" key="11">
    <source>
        <dbReference type="ARBA" id="ARBA00023004"/>
    </source>
</evidence>
<evidence type="ECO:0000256" key="13">
    <source>
        <dbReference type="ARBA" id="ARBA00023136"/>
    </source>
</evidence>
<evidence type="ECO:0000256" key="12">
    <source>
        <dbReference type="ARBA" id="ARBA00023055"/>
    </source>
</evidence>
<feature type="region of interest" description="Disordered" evidence="17">
    <location>
        <begin position="1"/>
        <end position="32"/>
    </location>
</feature>